<dbReference type="RefSeq" id="WP_157989029.1">
    <property type="nucleotide sequence ID" value="NZ_LR217730.1"/>
</dbReference>
<dbReference type="PANTHER" id="PTHR35849:SF1">
    <property type="entry name" value="INTERMEMBRANE PHOSPHOLIPID TRANSPORT SYSTEM BINDING PROTEIN MLAB"/>
    <property type="match status" value="1"/>
</dbReference>
<sequence>MNNQLKWTIEKKNLYLTGALVHKTLLPLWKQRHSVMKCIENIDICALTQVDTGGLALLIHLQMKNIDHQKQLRISISGVTSKINSLITLYNLQKIINNKH</sequence>
<dbReference type="OrthoDB" id="5687860at2"/>
<evidence type="ECO:0000313" key="1">
    <source>
        <dbReference type="EMBL" id="VFP85921.1"/>
    </source>
</evidence>
<dbReference type="Proteomes" id="UP000294343">
    <property type="component" value="Chromosome"/>
</dbReference>
<evidence type="ECO:0000313" key="2">
    <source>
        <dbReference type="Proteomes" id="UP000294343"/>
    </source>
</evidence>
<dbReference type="SUPFAM" id="SSF52091">
    <property type="entry name" value="SpoIIaa-like"/>
    <property type="match status" value="1"/>
</dbReference>
<protein>
    <submittedName>
        <fullName evidence="1">Intermembrane phospholipid transport system binding protein MlaB</fullName>
    </submittedName>
</protein>
<dbReference type="NCBIfam" id="NF033618">
    <property type="entry name" value="mlaB_1"/>
    <property type="match status" value="1"/>
</dbReference>
<accession>A0A451DGZ1</accession>
<reference evidence="1 2" key="1">
    <citation type="submission" date="2019-02" db="EMBL/GenBank/DDBJ databases">
        <authorList>
            <person name="Manzano-Marin A."/>
            <person name="Manzano-Marin A."/>
        </authorList>
    </citation>
    <scope>NUCLEOTIDE SEQUENCE [LARGE SCALE GENOMIC DNA]</scope>
    <source>
        <strain evidence="1 2">ErCipseudotsugae</strain>
    </source>
</reference>
<proteinExistence type="predicted"/>
<dbReference type="InterPro" id="IPR049743">
    <property type="entry name" value="MlaB"/>
</dbReference>
<name>A0A451DGZ1_9GAMM</name>
<dbReference type="EMBL" id="LR217730">
    <property type="protein sequence ID" value="VFP85921.1"/>
    <property type="molecule type" value="Genomic_DNA"/>
</dbReference>
<gene>
    <name evidence="1" type="primary">mlaB</name>
    <name evidence="1" type="ORF">ERCIPSPA2889_209</name>
</gene>
<dbReference type="AlphaFoldDB" id="A0A451DGZ1"/>
<dbReference type="InterPro" id="IPR052746">
    <property type="entry name" value="MlaB_ABC_Transporter"/>
</dbReference>
<organism evidence="1 2">
    <name type="scientific">Candidatus Erwinia haradaeae</name>
    <dbReference type="NCBI Taxonomy" id="1922217"/>
    <lineage>
        <taxon>Bacteria</taxon>
        <taxon>Pseudomonadati</taxon>
        <taxon>Pseudomonadota</taxon>
        <taxon>Gammaproteobacteria</taxon>
        <taxon>Enterobacterales</taxon>
        <taxon>Erwiniaceae</taxon>
        <taxon>Erwinia</taxon>
    </lineage>
</organism>
<dbReference type="InterPro" id="IPR036513">
    <property type="entry name" value="STAS_dom_sf"/>
</dbReference>
<dbReference type="PANTHER" id="PTHR35849">
    <property type="entry name" value="BLR2341 PROTEIN"/>
    <property type="match status" value="1"/>
</dbReference>